<dbReference type="KEGG" id="tfo:BFO_1656"/>
<feature type="region of interest" description="Disordered" evidence="1">
    <location>
        <begin position="1"/>
        <end position="37"/>
    </location>
</feature>
<reference evidence="3" key="1">
    <citation type="submission" date="2011-12" db="EMBL/GenBank/DDBJ databases">
        <title>Complete sequence of Tannerella forsythia ATCC 43037.</title>
        <authorList>
            <person name="Dewhirst F."/>
            <person name="Tanner A."/>
            <person name="Izard J."/>
            <person name="Brinkac L."/>
            <person name="Durkin A.S."/>
            <person name="Hostetler J."/>
            <person name="Shetty J."/>
            <person name="Torralba M."/>
            <person name="Gill S."/>
            <person name="Nelson K."/>
        </authorList>
    </citation>
    <scope>NUCLEOTIDE SEQUENCE [LARGE SCALE GENOMIC DNA]</scope>
    <source>
        <strain evidence="3">ATCC 43037 / JCM 10827 / CCUG 33226 / KCTC 5666 / FDC 338</strain>
    </source>
</reference>
<dbReference type="EMBL" id="CP003191">
    <property type="protein sequence ID" value="AEW21921.1"/>
    <property type="molecule type" value="Genomic_DNA"/>
</dbReference>
<proteinExistence type="predicted"/>
<protein>
    <submittedName>
        <fullName evidence="2">Uncharacterized protein</fullName>
    </submittedName>
</protein>
<dbReference type="PATRIC" id="fig|203275.8.peg.1503"/>
<evidence type="ECO:0000256" key="1">
    <source>
        <dbReference type="SAM" id="MobiDB-lite"/>
    </source>
</evidence>
<dbReference type="Proteomes" id="UP000005436">
    <property type="component" value="Chromosome"/>
</dbReference>
<feature type="compositionally biased region" description="Basic and acidic residues" evidence="1">
    <location>
        <begin position="17"/>
        <end position="26"/>
    </location>
</feature>
<gene>
    <name evidence="2" type="ordered locus">BFO_1656</name>
</gene>
<evidence type="ECO:0000313" key="2">
    <source>
        <dbReference type="EMBL" id="AEW21921.1"/>
    </source>
</evidence>
<keyword evidence="3" id="KW-1185">Reference proteome</keyword>
<accession>G8UML1</accession>
<dbReference type="HOGENOM" id="CLU_3349677_0_0_10"/>
<dbReference type="AlphaFoldDB" id="G8UML1"/>
<evidence type="ECO:0000313" key="3">
    <source>
        <dbReference type="Proteomes" id="UP000005436"/>
    </source>
</evidence>
<name>G8UML1_TANFA</name>
<sequence length="37" mass="4274">MSGFQPSKQGADMDTPPLRDRAEIYRKRTGYTVSERK</sequence>
<organism evidence="2 3">
    <name type="scientific">Tannerella forsythia (strain ATCC 43037 / JCM 10827 / CCUG 21028 A / KCTC 5666 / FDC 338)</name>
    <name type="common">Bacteroides forsythus</name>
    <dbReference type="NCBI Taxonomy" id="203275"/>
    <lineage>
        <taxon>Bacteria</taxon>
        <taxon>Pseudomonadati</taxon>
        <taxon>Bacteroidota</taxon>
        <taxon>Bacteroidia</taxon>
        <taxon>Bacteroidales</taxon>
        <taxon>Tannerellaceae</taxon>
        <taxon>Tannerella</taxon>
    </lineage>
</organism>